<feature type="transmembrane region" description="Helical" evidence="5">
    <location>
        <begin position="356"/>
        <end position="374"/>
    </location>
</feature>
<dbReference type="GeneID" id="70134939"/>
<comment type="subcellular location">
    <subcellularLocation>
        <location evidence="1">Membrane</location>
        <topology evidence="1">Multi-pass membrane protein</topology>
    </subcellularLocation>
</comment>
<dbReference type="GO" id="GO:0005886">
    <property type="term" value="C:plasma membrane"/>
    <property type="evidence" value="ECO:0007669"/>
    <property type="project" value="TreeGrafter"/>
</dbReference>
<dbReference type="PANTHER" id="PTHR23501">
    <property type="entry name" value="MAJOR FACILITATOR SUPERFAMILY"/>
    <property type="match status" value="1"/>
</dbReference>
<organism evidence="7 8">
    <name type="scientific">Truncatella angustata</name>
    <dbReference type="NCBI Taxonomy" id="152316"/>
    <lineage>
        <taxon>Eukaryota</taxon>
        <taxon>Fungi</taxon>
        <taxon>Dikarya</taxon>
        <taxon>Ascomycota</taxon>
        <taxon>Pezizomycotina</taxon>
        <taxon>Sordariomycetes</taxon>
        <taxon>Xylariomycetidae</taxon>
        <taxon>Amphisphaeriales</taxon>
        <taxon>Sporocadaceae</taxon>
        <taxon>Truncatella</taxon>
    </lineage>
</organism>
<gene>
    <name evidence="7" type="ORF">BKA67DRAFT_650361</name>
</gene>
<keyword evidence="8" id="KW-1185">Reference proteome</keyword>
<feature type="transmembrane region" description="Helical" evidence="5">
    <location>
        <begin position="380"/>
        <end position="407"/>
    </location>
</feature>
<keyword evidence="2 5" id="KW-0812">Transmembrane</keyword>
<feature type="transmembrane region" description="Helical" evidence="5">
    <location>
        <begin position="214"/>
        <end position="232"/>
    </location>
</feature>
<dbReference type="OrthoDB" id="4139357at2759"/>
<feature type="transmembrane region" description="Helical" evidence="5">
    <location>
        <begin position="87"/>
        <end position="105"/>
    </location>
</feature>
<feature type="transmembrane region" description="Helical" evidence="5">
    <location>
        <begin position="244"/>
        <end position="268"/>
    </location>
</feature>
<feature type="transmembrane region" description="Helical" evidence="5">
    <location>
        <begin position="145"/>
        <end position="164"/>
    </location>
</feature>
<dbReference type="Gene3D" id="1.20.1720.10">
    <property type="entry name" value="Multidrug resistance protein D"/>
    <property type="match status" value="1"/>
</dbReference>
<evidence type="ECO:0000256" key="3">
    <source>
        <dbReference type="ARBA" id="ARBA00022989"/>
    </source>
</evidence>
<dbReference type="InterPro" id="IPR011701">
    <property type="entry name" value="MFS"/>
</dbReference>
<feature type="transmembrane region" description="Helical" evidence="5">
    <location>
        <begin position="54"/>
        <end position="75"/>
    </location>
</feature>
<evidence type="ECO:0000256" key="2">
    <source>
        <dbReference type="ARBA" id="ARBA00022692"/>
    </source>
</evidence>
<name>A0A9P8RJH9_9PEZI</name>
<sequence length="528" mass="57056">MDETTPLLQSQSHSLSQKRLLVIFPALALIQFTSFLDATAISTSLPAIASALDLGASISLVGASFLITSTSIQLINGRLSDIFGRKAALVTALSIMGAGNLWSGFTTTPVALFVARAFTGFGAGAINALVQVAIADITTLEQRGYYFGMIGVAVALGNGLGPLIGGVLTKTMGWQWAFWFVCPLCIIAISYLMVVWPHRNRTPAGNRIWDKLKLVDWAGAGASSLSISLLLVGNELHRQYGSTISWTSPAVVSMLIAGAMLFGVFLAIEWRFAKLPLMPIQLFRYNRSTTTLICINVLIGWVYWGNLFVLPLYLQNVRGSSPAQAGILMLPMVITHGLTSGLTGVLISMLKHYKPIIVTGAICWFLAAVAKMNYNQSTPIWQIIVVGVFDGIGVGCSLQPVLIGIFAGTDNKDRAVLTGLRNFFRDMGGATGTTVSGAILSNVLSGQLKSRFSESFILQLISSVFVLKDLHLTDEEMDKITQGYMKGLHALFLSFVVITFSHLCASLCIRDYGLKQGKAQRQRTNVEE</sequence>
<dbReference type="InterPro" id="IPR036259">
    <property type="entry name" value="MFS_trans_sf"/>
</dbReference>
<dbReference type="Gene3D" id="1.20.1250.20">
    <property type="entry name" value="MFS general substrate transporter like domains"/>
    <property type="match status" value="1"/>
</dbReference>
<dbReference type="SUPFAM" id="SSF103473">
    <property type="entry name" value="MFS general substrate transporter"/>
    <property type="match status" value="1"/>
</dbReference>
<keyword evidence="4 5" id="KW-0472">Membrane</keyword>
<dbReference type="GO" id="GO:0022857">
    <property type="term" value="F:transmembrane transporter activity"/>
    <property type="evidence" value="ECO:0007669"/>
    <property type="project" value="InterPro"/>
</dbReference>
<evidence type="ECO:0000256" key="1">
    <source>
        <dbReference type="ARBA" id="ARBA00004141"/>
    </source>
</evidence>
<evidence type="ECO:0000313" key="8">
    <source>
        <dbReference type="Proteomes" id="UP000758603"/>
    </source>
</evidence>
<dbReference type="EMBL" id="JAGPXC010000009">
    <property type="protein sequence ID" value="KAH6647198.1"/>
    <property type="molecule type" value="Genomic_DNA"/>
</dbReference>
<feature type="transmembrane region" description="Helical" evidence="5">
    <location>
        <begin position="176"/>
        <end position="194"/>
    </location>
</feature>
<feature type="transmembrane region" description="Helical" evidence="5">
    <location>
        <begin position="111"/>
        <end position="133"/>
    </location>
</feature>
<proteinExistence type="predicted"/>
<reference evidence="7" key="1">
    <citation type="journal article" date="2021" name="Nat. Commun.">
        <title>Genetic determinants of endophytism in the Arabidopsis root mycobiome.</title>
        <authorList>
            <person name="Mesny F."/>
            <person name="Miyauchi S."/>
            <person name="Thiergart T."/>
            <person name="Pickel B."/>
            <person name="Atanasova L."/>
            <person name="Karlsson M."/>
            <person name="Huettel B."/>
            <person name="Barry K.W."/>
            <person name="Haridas S."/>
            <person name="Chen C."/>
            <person name="Bauer D."/>
            <person name="Andreopoulos W."/>
            <person name="Pangilinan J."/>
            <person name="LaButti K."/>
            <person name="Riley R."/>
            <person name="Lipzen A."/>
            <person name="Clum A."/>
            <person name="Drula E."/>
            <person name="Henrissat B."/>
            <person name="Kohler A."/>
            <person name="Grigoriev I.V."/>
            <person name="Martin F.M."/>
            <person name="Hacquard S."/>
        </authorList>
    </citation>
    <scope>NUCLEOTIDE SEQUENCE</scope>
    <source>
        <strain evidence="7">MPI-SDFR-AT-0073</strain>
    </source>
</reference>
<evidence type="ECO:0000256" key="5">
    <source>
        <dbReference type="SAM" id="Phobius"/>
    </source>
</evidence>
<evidence type="ECO:0000256" key="4">
    <source>
        <dbReference type="ARBA" id="ARBA00023136"/>
    </source>
</evidence>
<keyword evidence="3 5" id="KW-1133">Transmembrane helix</keyword>
<feature type="transmembrane region" description="Helical" evidence="5">
    <location>
        <begin position="326"/>
        <end position="349"/>
    </location>
</feature>
<dbReference type="Proteomes" id="UP000758603">
    <property type="component" value="Unassembled WGS sequence"/>
</dbReference>
<evidence type="ECO:0000259" key="6">
    <source>
        <dbReference type="PROSITE" id="PS50850"/>
    </source>
</evidence>
<dbReference type="AlphaFoldDB" id="A0A9P8RJH9"/>
<dbReference type="PRINTS" id="PR01036">
    <property type="entry name" value="TCRTETB"/>
</dbReference>
<accession>A0A9P8RJH9</accession>
<feature type="transmembrane region" description="Helical" evidence="5">
    <location>
        <begin position="289"/>
        <end position="314"/>
    </location>
</feature>
<dbReference type="RefSeq" id="XP_045953712.1">
    <property type="nucleotide sequence ID" value="XM_046106048.1"/>
</dbReference>
<dbReference type="PROSITE" id="PS50850">
    <property type="entry name" value="MFS"/>
    <property type="match status" value="1"/>
</dbReference>
<evidence type="ECO:0000313" key="7">
    <source>
        <dbReference type="EMBL" id="KAH6647198.1"/>
    </source>
</evidence>
<feature type="transmembrane region" description="Helical" evidence="5">
    <location>
        <begin position="488"/>
        <end position="509"/>
    </location>
</feature>
<dbReference type="Pfam" id="PF07690">
    <property type="entry name" value="MFS_1"/>
    <property type="match status" value="1"/>
</dbReference>
<feature type="domain" description="Major facilitator superfamily (MFS) profile" evidence="6">
    <location>
        <begin position="23"/>
        <end position="477"/>
    </location>
</feature>
<dbReference type="InterPro" id="IPR020846">
    <property type="entry name" value="MFS_dom"/>
</dbReference>
<feature type="transmembrane region" description="Helical" evidence="5">
    <location>
        <begin position="20"/>
        <end position="42"/>
    </location>
</feature>
<protein>
    <submittedName>
        <fullName evidence="7">Efflux pump antibiotic resistance protein</fullName>
    </submittedName>
</protein>
<dbReference type="PANTHER" id="PTHR23501:SF78">
    <property type="entry name" value="MAJOR FACILITATOR SUPERFAMILY (MFS) PROFILE DOMAIN-CONTAINING PROTEIN-RELATED"/>
    <property type="match status" value="1"/>
</dbReference>
<comment type="caution">
    <text evidence="7">The sequence shown here is derived from an EMBL/GenBank/DDBJ whole genome shotgun (WGS) entry which is preliminary data.</text>
</comment>